<evidence type="ECO:0000313" key="2">
    <source>
        <dbReference type="EMBL" id="MFL9838987.1"/>
    </source>
</evidence>
<organism evidence="2 3">
    <name type="scientific">Flavobacterium rhizophilum</name>
    <dbReference type="NCBI Taxonomy" id="3163296"/>
    <lineage>
        <taxon>Bacteria</taxon>
        <taxon>Pseudomonadati</taxon>
        <taxon>Bacteroidota</taxon>
        <taxon>Flavobacteriia</taxon>
        <taxon>Flavobacteriales</taxon>
        <taxon>Flavobacteriaceae</taxon>
        <taxon>Flavobacterium</taxon>
    </lineage>
</organism>
<gene>
    <name evidence="2" type="ORF">ABS768_15875</name>
</gene>
<proteinExistence type="predicted"/>
<dbReference type="Gene3D" id="2.60.40.420">
    <property type="entry name" value="Cupredoxins - blue copper proteins"/>
    <property type="match status" value="1"/>
</dbReference>
<dbReference type="RefSeq" id="WP_408075948.1">
    <property type="nucleotide sequence ID" value="NZ_JBELQB010000014.1"/>
</dbReference>
<dbReference type="InterPro" id="IPR011707">
    <property type="entry name" value="Cu-oxidase-like_N"/>
</dbReference>
<dbReference type="InterPro" id="IPR008972">
    <property type="entry name" value="Cupredoxin"/>
</dbReference>
<dbReference type="SUPFAM" id="SSF49503">
    <property type="entry name" value="Cupredoxins"/>
    <property type="match status" value="1"/>
</dbReference>
<evidence type="ECO:0000259" key="1">
    <source>
        <dbReference type="Pfam" id="PF07732"/>
    </source>
</evidence>
<feature type="domain" description="Plastocyanin-like" evidence="1">
    <location>
        <begin position="2"/>
        <end position="23"/>
    </location>
</feature>
<dbReference type="Proteomes" id="UP001629059">
    <property type="component" value="Unassembled WGS sequence"/>
</dbReference>
<comment type="caution">
    <text evidence="2">The sequence shown here is derived from an EMBL/GenBank/DDBJ whole genome shotgun (WGS) entry which is preliminary data.</text>
</comment>
<protein>
    <submittedName>
        <fullName evidence="2">Multicopper oxidase domain-containing protein</fullName>
    </submittedName>
</protein>
<dbReference type="EMBL" id="JBELQB010000014">
    <property type="protein sequence ID" value="MFL9838987.1"/>
    <property type="molecule type" value="Genomic_DNA"/>
</dbReference>
<sequence>MYKFPLKQSGTYWYHSHGMLQEQLDMC</sequence>
<name>A0ABW8YHM5_9FLAO</name>
<accession>A0ABW8YHM5</accession>
<evidence type="ECO:0000313" key="3">
    <source>
        <dbReference type="Proteomes" id="UP001629059"/>
    </source>
</evidence>
<dbReference type="Pfam" id="PF07732">
    <property type="entry name" value="Cu-oxidase_3"/>
    <property type="match status" value="1"/>
</dbReference>
<keyword evidence="3" id="KW-1185">Reference proteome</keyword>
<reference evidence="2 3" key="1">
    <citation type="submission" date="2024-06" db="EMBL/GenBank/DDBJ databases">
        <authorList>
            <person name="Kaempfer P."/>
            <person name="Viver T."/>
        </authorList>
    </citation>
    <scope>NUCLEOTIDE SEQUENCE [LARGE SCALE GENOMIC DNA]</scope>
    <source>
        <strain evidence="2 3">ST-75</strain>
    </source>
</reference>